<dbReference type="SUPFAM" id="SSF50630">
    <property type="entry name" value="Acid proteases"/>
    <property type="match status" value="1"/>
</dbReference>
<organism evidence="12 13">
    <name type="scientific">Acrobeloides nanus</name>
    <dbReference type="NCBI Taxonomy" id="290746"/>
    <lineage>
        <taxon>Eukaryota</taxon>
        <taxon>Metazoa</taxon>
        <taxon>Ecdysozoa</taxon>
        <taxon>Nematoda</taxon>
        <taxon>Chromadorea</taxon>
        <taxon>Rhabditida</taxon>
        <taxon>Tylenchina</taxon>
        <taxon>Cephalobomorpha</taxon>
        <taxon>Cephaloboidea</taxon>
        <taxon>Cephalobidae</taxon>
        <taxon>Acrobeloides</taxon>
    </lineage>
</organism>
<feature type="domain" description="Peptidase A1" evidence="11">
    <location>
        <begin position="1"/>
        <end position="256"/>
    </location>
</feature>
<evidence type="ECO:0000256" key="5">
    <source>
        <dbReference type="ARBA" id="ARBA00022729"/>
    </source>
</evidence>
<dbReference type="InterPro" id="IPR034164">
    <property type="entry name" value="Pepsin-like_dom"/>
</dbReference>
<evidence type="ECO:0000256" key="10">
    <source>
        <dbReference type="RuleBase" id="RU000454"/>
    </source>
</evidence>
<dbReference type="InterPro" id="IPR001969">
    <property type="entry name" value="Aspartic_peptidase_AS"/>
</dbReference>
<evidence type="ECO:0000256" key="6">
    <source>
        <dbReference type="ARBA" id="ARBA00022750"/>
    </source>
</evidence>
<dbReference type="Gene3D" id="2.40.70.10">
    <property type="entry name" value="Acid Proteases"/>
    <property type="match status" value="2"/>
</dbReference>
<reference evidence="13" key="1">
    <citation type="submission" date="2022-11" db="UniProtKB">
        <authorList>
            <consortium name="WormBaseParasite"/>
        </authorList>
    </citation>
    <scope>IDENTIFICATION</scope>
</reference>
<keyword evidence="5" id="KW-0732">Signal</keyword>
<evidence type="ECO:0000313" key="12">
    <source>
        <dbReference type="Proteomes" id="UP000887540"/>
    </source>
</evidence>
<evidence type="ECO:0000256" key="8">
    <source>
        <dbReference type="ARBA" id="ARBA00023157"/>
    </source>
</evidence>
<protein>
    <submittedName>
        <fullName evidence="13">Peptidase A1 domain-containing protein</fullName>
    </submittedName>
</protein>
<evidence type="ECO:0000256" key="3">
    <source>
        <dbReference type="ARBA" id="ARBA00022525"/>
    </source>
</evidence>
<dbReference type="InterPro" id="IPR001461">
    <property type="entry name" value="Aspartic_peptidase_A1"/>
</dbReference>
<keyword evidence="12" id="KW-1185">Reference proteome</keyword>
<dbReference type="WBParaSite" id="ACRNAN_scaffold1836.g25890.t1">
    <property type="protein sequence ID" value="ACRNAN_scaffold1836.g25890.t1"/>
    <property type="gene ID" value="ACRNAN_scaffold1836.g25890"/>
</dbReference>
<dbReference type="GO" id="GO:0006508">
    <property type="term" value="P:proteolysis"/>
    <property type="evidence" value="ECO:0007669"/>
    <property type="project" value="UniProtKB-KW"/>
</dbReference>
<dbReference type="Pfam" id="PF00026">
    <property type="entry name" value="Asp"/>
    <property type="match status" value="1"/>
</dbReference>
<evidence type="ECO:0000256" key="1">
    <source>
        <dbReference type="ARBA" id="ARBA00004613"/>
    </source>
</evidence>
<dbReference type="AlphaFoldDB" id="A0A914D4K4"/>
<accession>A0A914D4K4</accession>
<evidence type="ECO:0000259" key="11">
    <source>
        <dbReference type="PROSITE" id="PS51767"/>
    </source>
</evidence>
<proteinExistence type="inferred from homology"/>
<evidence type="ECO:0000256" key="4">
    <source>
        <dbReference type="ARBA" id="ARBA00022670"/>
    </source>
</evidence>
<keyword evidence="7 10" id="KW-0378">Hydrolase</keyword>
<keyword evidence="6 10" id="KW-0064">Aspartyl protease</keyword>
<dbReference type="PANTHER" id="PTHR47966">
    <property type="entry name" value="BETA-SITE APP-CLEAVING ENZYME, ISOFORM A-RELATED"/>
    <property type="match status" value="1"/>
</dbReference>
<keyword evidence="8" id="KW-1015">Disulfide bond</keyword>
<comment type="subcellular location">
    <subcellularLocation>
        <location evidence="1">Secreted</location>
    </subcellularLocation>
</comment>
<dbReference type="PRINTS" id="PR00792">
    <property type="entry name" value="PEPSIN"/>
</dbReference>
<keyword evidence="3" id="KW-0964">Secreted</keyword>
<dbReference type="GO" id="GO:0005576">
    <property type="term" value="C:extracellular region"/>
    <property type="evidence" value="ECO:0007669"/>
    <property type="project" value="UniProtKB-SubCell"/>
</dbReference>
<dbReference type="PROSITE" id="PS51767">
    <property type="entry name" value="PEPTIDASE_A1"/>
    <property type="match status" value="1"/>
</dbReference>
<name>A0A914D4K4_9BILA</name>
<dbReference type="PANTHER" id="PTHR47966:SF8">
    <property type="entry name" value="ASPARTIC PROTEASE 1-RELATED"/>
    <property type="match status" value="1"/>
</dbReference>
<dbReference type="GO" id="GO:0004190">
    <property type="term" value="F:aspartic-type endopeptidase activity"/>
    <property type="evidence" value="ECO:0007669"/>
    <property type="project" value="UniProtKB-KW"/>
</dbReference>
<comment type="similarity">
    <text evidence="2 10">Belongs to the peptidase A1 family.</text>
</comment>
<keyword evidence="4 10" id="KW-0645">Protease</keyword>
<dbReference type="InterPro" id="IPR033121">
    <property type="entry name" value="PEPTIDASE_A1"/>
</dbReference>
<evidence type="ECO:0000256" key="9">
    <source>
        <dbReference type="ARBA" id="ARBA00023180"/>
    </source>
</evidence>
<dbReference type="CDD" id="cd05471">
    <property type="entry name" value="pepsin_like"/>
    <property type="match status" value="1"/>
</dbReference>
<dbReference type="PROSITE" id="PS00141">
    <property type="entry name" value="ASP_PROTEASE"/>
    <property type="match status" value="1"/>
</dbReference>
<dbReference type="InterPro" id="IPR021109">
    <property type="entry name" value="Peptidase_aspartic_dom_sf"/>
</dbReference>
<sequence>MTLTYGAGQCAGTVALDVVTITGTGLSYRTQGFSNAYYIDDIFGNDPIDGIYGLGLPRTNDLIPPMWNLLSQLDKPLFTVYLKELNEYNWPDYNAGLITYGAIDTQNCDSTVNYTPLTSLTYWQFQFDEVSTGSYSYTGSQQALSDTGTSYIVGPTAQIQQIVAQIGATWSDYHDQYVIDCSKVNGLPDIVFTINGVKYNVPSKDYAHNFHRSDNTCEITIKDNNYGHGPAWVLGDAFIRAYCNIYDIGGKRIGFANTKKNY</sequence>
<dbReference type="GO" id="GO:0005764">
    <property type="term" value="C:lysosome"/>
    <property type="evidence" value="ECO:0007669"/>
    <property type="project" value="TreeGrafter"/>
</dbReference>
<dbReference type="Proteomes" id="UP000887540">
    <property type="component" value="Unplaced"/>
</dbReference>
<keyword evidence="9" id="KW-0325">Glycoprotein</keyword>
<dbReference type="FunFam" id="2.40.70.10:FF:000058">
    <property type="entry name" value="ASpartyl Protease"/>
    <property type="match status" value="1"/>
</dbReference>
<evidence type="ECO:0000313" key="13">
    <source>
        <dbReference type="WBParaSite" id="ACRNAN_scaffold1836.g25890.t1"/>
    </source>
</evidence>
<evidence type="ECO:0000256" key="2">
    <source>
        <dbReference type="ARBA" id="ARBA00007447"/>
    </source>
</evidence>
<evidence type="ECO:0000256" key="7">
    <source>
        <dbReference type="ARBA" id="ARBA00022801"/>
    </source>
</evidence>